<evidence type="ECO:0000256" key="1">
    <source>
        <dbReference type="SAM" id="Phobius"/>
    </source>
</evidence>
<name>A0A6H1ZC78_9ZZZZ</name>
<gene>
    <name evidence="2" type="ORF">TM448A00246_0004</name>
</gene>
<dbReference type="AlphaFoldDB" id="A0A6H1ZC78"/>
<evidence type="ECO:0000313" key="2">
    <source>
        <dbReference type="EMBL" id="QJA45513.1"/>
    </source>
</evidence>
<keyword evidence="1" id="KW-0812">Transmembrane</keyword>
<accession>A0A6H1ZC78</accession>
<organism evidence="2">
    <name type="scientific">viral metagenome</name>
    <dbReference type="NCBI Taxonomy" id="1070528"/>
    <lineage>
        <taxon>unclassified sequences</taxon>
        <taxon>metagenomes</taxon>
        <taxon>organismal metagenomes</taxon>
    </lineage>
</organism>
<proteinExistence type="predicted"/>
<dbReference type="EMBL" id="MT143992">
    <property type="protein sequence ID" value="QJA45513.1"/>
    <property type="molecule type" value="Genomic_DNA"/>
</dbReference>
<protein>
    <submittedName>
        <fullName evidence="2">Uncharacterized protein</fullName>
    </submittedName>
</protein>
<sequence>MTGVKSVTWLLEYVGRQILFSLIILLFITIYSQKVYPTEKGVGIANQKFVIAHNYHGIKISKYKNDRWIFIRGGKEYGLFNKNMFPRLIRILNEEKTD</sequence>
<keyword evidence="1" id="KW-0472">Membrane</keyword>
<feature type="transmembrane region" description="Helical" evidence="1">
    <location>
        <begin position="13"/>
        <end position="31"/>
    </location>
</feature>
<keyword evidence="1" id="KW-1133">Transmembrane helix</keyword>
<reference evidence="2" key="1">
    <citation type="submission" date="2020-03" db="EMBL/GenBank/DDBJ databases">
        <title>The deep terrestrial virosphere.</title>
        <authorList>
            <person name="Holmfeldt K."/>
            <person name="Nilsson E."/>
            <person name="Simone D."/>
            <person name="Lopez-Fernandez M."/>
            <person name="Wu X."/>
            <person name="de Brujin I."/>
            <person name="Lundin D."/>
            <person name="Andersson A."/>
            <person name="Bertilsson S."/>
            <person name="Dopson M."/>
        </authorList>
    </citation>
    <scope>NUCLEOTIDE SEQUENCE</scope>
    <source>
        <strain evidence="2">TM448A00246</strain>
    </source>
</reference>